<dbReference type="Proteomes" id="UP000246991">
    <property type="component" value="Unassembled WGS sequence"/>
</dbReference>
<dbReference type="AlphaFoldDB" id="A0A317T0V2"/>
<comment type="caution">
    <text evidence="2">The sequence shown here is derived from an EMBL/GenBank/DDBJ whole genome shotgun (WGS) entry which is preliminary data.</text>
</comment>
<sequence>ALPHLSLFPALPTHPSHLISSHQHHSKHTPPLVHYRTQRQRSSVNQQINK</sequence>
<reference evidence="2 3" key="1">
    <citation type="submission" date="2018-03" db="EMBL/GenBank/DDBJ databases">
        <title>Genomes of Pezizomycetes fungi and the evolution of truffles.</title>
        <authorList>
            <person name="Murat C."/>
            <person name="Payen T."/>
            <person name="Noel B."/>
            <person name="Kuo A."/>
            <person name="Martin F.M."/>
        </authorList>
    </citation>
    <scope>NUCLEOTIDE SEQUENCE [LARGE SCALE GENOMIC DNA]</scope>
    <source>
        <strain evidence="2">091103-1</strain>
    </source>
</reference>
<evidence type="ECO:0000256" key="1">
    <source>
        <dbReference type="SAM" id="MobiDB-lite"/>
    </source>
</evidence>
<proteinExistence type="predicted"/>
<feature type="non-terminal residue" evidence="2">
    <location>
        <position position="1"/>
    </location>
</feature>
<feature type="region of interest" description="Disordered" evidence="1">
    <location>
        <begin position="1"/>
        <end position="50"/>
    </location>
</feature>
<evidence type="ECO:0000313" key="3">
    <source>
        <dbReference type="Proteomes" id="UP000246991"/>
    </source>
</evidence>
<organism evidence="2 3">
    <name type="scientific">Tuber magnatum</name>
    <name type="common">white Piedmont truffle</name>
    <dbReference type="NCBI Taxonomy" id="42249"/>
    <lineage>
        <taxon>Eukaryota</taxon>
        <taxon>Fungi</taxon>
        <taxon>Dikarya</taxon>
        <taxon>Ascomycota</taxon>
        <taxon>Pezizomycotina</taxon>
        <taxon>Pezizomycetes</taxon>
        <taxon>Pezizales</taxon>
        <taxon>Tuberaceae</taxon>
        <taxon>Tuber</taxon>
    </lineage>
</organism>
<feature type="compositionally biased region" description="Polar residues" evidence="1">
    <location>
        <begin position="40"/>
        <end position="50"/>
    </location>
</feature>
<dbReference type="EMBL" id="PYWC01000003">
    <property type="protein sequence ID" value="PWW80368.1"/>
    <property type="molecule type" value="Genomic_DNA"/>
</dbReference>
<keyword evidence="3" id="KW-1185">Reference proteome</keyword>
<name>A0A317T0V2_9PEZI</name>
<accession>A0A317T0V2</accession>
<protein>
    <submittedName>
        <fullName evidence="2">Uncharacterized protein</fullName>
    </submittedName>
</protein>
<gene>
    <name evidence="2" type="ORF">C7212DRAFT_311405</name>
</gene>
<evidence type="ECO:0000313" key="2">
    <source>
        <dbReference type="EMBL" id="PWW80368.1"/>
    </source>
</evidence>